<accession>A0A7S3N5P4</accession>
<dbReference type="EMBL" id="HBII01004712">
    <property type="protein sequence ID" value="CAE0343221.1"/>
    <property type="molecule type" value="Transcribed_RNA"/>
</dbReference>
<sequence length="166" mass="19200">MDLMMEASKSLYPDPRSKNEMVRNTVHLQTANYVQDHRSDLIGRNDEYAFPKGSIGSVNSKEPVSMKNLGYEVRQSSEKDMREFSRTYDNSHQRSSEVSQMSILIDEIKFMKTQQDKILENQNIFQTYISNEITSIKNRINQMESDILLSKTLSSSSQLRSDLGQF</sequence>
<dbReference type="AlphaFoldDB" id="A0A7S3N5P4"/>
<proteinExistence type="predicted"/>
<evidence type="ECO:0000313" key="1">
    <source>
        <dbReference type="EMBL" id="CAE0343221.1"/>
    </source>
</evidence>
<name>A0A7S3N5P4_9SPIT</name>
<gene>
    <name evidence="1" type="ORF">EHAR0213_LOCUS2128</name>
</gene>
<protein>
    <submittedName>
        <fullName evidence="1">Uncharacterized protein</fullName>
    </submittedName>
</protein>
<reference evidence="1" key="1">
    <citation type="submission" date="2021-01" db="EMBL/GenBank/DDBJ databases">
        <authorList>
            <person name="Corre E."/>
            <person name="Pelletier E."/>
            <person name="Niang G."/>
            <person name="Scheremetjew M."/>
            <person name="Finn R."/>
            <person name="Kale V."/>
            <person name="Holt S."/>
            <person name="Cochrane G."/>
            <person name="Meng A."/>
            <person name="Brown T."/>
            <person name="Cohen L."/>
        </authorList>
    </citation>
    <scope>NUCLEOTIDE SEQUENCE</scope>
    <source>
        <strain evidence="1">FSP1.4</strain>
    </source>
</reference>
<organism evidence="1">
    <name type="scientific">Euplotes harpa</name>
    <dbReference type="NCBI Taxonomy" id="151035"/>
    <lineage>
        <taxon>Eukaryota</taxon>
        <taxon>Sar</taxon>
        <taxon>Alveolata</taxon>
        <taxon>Ciliophora</taxon>
        <taxon>Intramacronucleata</taxon>
        <taxon>Spirotrichea</taxon>
        <taxon>Hypotrichia</taxon>
        <taxon>Euplotida</taxon>
        <taxon>Euplotidae</taxon>
        <taxon>Euplotes</taxon>
    </lineage>
</organism>